<feature type="active site" evidence="4">
    <location>
        <position position="247"/>
    </location>
</feature>
<dbReference type="InterPro" id="IPR015590">
    <property type="entry name" value="Aldehyde_DH_dom"/>
</dbReference>
<dbReference type="SUPFAM" id="SSF53720">
    <property type="entry name" value="ALDH-like"/>
    <property type="match status" value="1"/>
</dbReference>
<protein>
    <recommendedName>
        <fullName evidence="3">Aldehyde dehydrogenase</fullName>
    </recommendedName>
</protein>
<evidence type="ECO:0000259" key="6">
    <source>
        <dbReference type="Pfam" id="PF00171"/>
    </source>
</evidence>
<evidence type="ECO:0000256" key="2">
    <source>
        <dbReference type="ARBA" id="ARBA00023002"/>
    </source>
</evidence>
<dbReference type="InterPro" id="IPR012394">
    <property type="entry name" value="Aldehyde_DH_NAD(P)"/>
</dbReference>
<dbReference type="PANTHER" id="PTHR11699">
    <property type="entry name" value="ALDEHYDE DEHYDROGENASE-RELATED"/>
    <property type="match status" value="1"/>
</dbReference>
<evidence type="ECO:0000256" key="1">
    <source>
        <dbReference type="ARBA" id="ARBA00009986"/>
    </source>
</evidence>
<reference evidence="8" key="1">
    <citation type="journal article" date="2019" name="Int. J. Syst. Evol. Microbiol.">
        <title>The Global Catalogue of Microorganisms (GCM) 10K type strain sequencing project: providing services to taxonomists for standard genome sequencing and annotation.</title>
        <authorList>
            <consortium name="The Broad Institute Genomics Platform"/>
            <consortium name="The Broad Institute Genome Sequencing Center for Infectious Disease"/>
            <person name="Wu L."/>
            <person name="Ma J."/>
        </authorList>
    </citation>
    <scope>NUCLEOTIDE SEQUENCE [LARGE SCALE GENOMIC DNA]</scope>
    <source>
        <strain evidence="8">JCM 17939</strain>
    </source>
</reference>
<dbReference type="InterPro" id="IPR016161">
    <property type="entry name" value="Ald_DH/histidinol_DH"/>
</dbReference>
<evidence type="ECO:0000313" key="8">
    <source>
        <dbReference type="Proteomes" id="UP001501442"/>
    </source>
</evidence>
<evidence type="ECO:0000256" key="4">
    <source>
        <dbReference type="PROSITE-ProRule" id="PRU10007"/>
    </source>
</evidence>
<sequence length="506" mass="53627">MDRVTPMTATANEKTAETFRSLNPATGELVGEHPVHDEAAVNAAIERARTAQIWWAGLGWKERKVRLLNIKGALTRALNRVATAIHQETGKPVADAQLETVLAITHLDWAARNAQKVLGPRGVFPGIVAVNQKCVLEYQPLGVVGVIGPWNYPLFTPVGSIAYALAAGNAVVFKPSEYTPGVALLLAEIISGVIPEEPVFQVVTGFGDTGAALARGAVDKIAFTGSSPTARKVMAACAERLTPIVAECGGKDAFIVDADADLDEAADAALWGAMSNAGQTCAGVERVYVVDSVYDAFVARLTARARTLRPGEDRTAAYGPITMPGQLNVIRRHVDDALARGGQALVGGADAVKEPYVEPVVLVDVPDDSAAVCEETFGPTITVHRVKSVDEAVTRANATPYALAGAVYSKSRSTAMDAARRLRGGMTSINAVIAFAAVPALPFGGVGDSGFGRIHGADGLREFARAKAITRQRFAPPMNLTSFERTDKDMAKLLRLVSLLHGRRYR</sequence>
<accession>A0ABP8UNN6</accession>
<dbReference type="Proteomes" id="UP001501442">
    <property type="component" value="Unassembled WGS sequence"/>
</dbReference>
<dbReference type="Gene3D" id="3.40.309.10">
    <property type="entry name" value="Aldehyde Dehydrogenase, Chain A, domain 2"/>
    <property type="match status" value="1"/>
</dbReference>
<comment type="similarity">
    <text evidence="1 3 5">Belongs to the aldehyde dehydrogenase family.</text>
</comment>
<dbReference type="EMBL" id="BAABHK010000014">
    <property type="protein sequence ID" value="GAA4634891.1"/>
    <property type="molecule type" value="Genomic_DNA"/>
</dbReference>
<dbReference type="PROSITE" id="PS00687">
    <property type="entry name" value="ALDEHYDE_DEHYDR_GLU"/>
    <property type="match status" value="1"/>
</dbReference>
<comment type="caution">
    <text evidence="7">The sequence shown here is derived from an EMBL/GenBank/DDBJ whole genome shotgun (WGS) entry which is preliminary data.</text>
</comment>
<evidence type="ECO:0000313" key="7">
    <source>
        <dbReference type="EMBL" id="GAA4634891.1"/>
    </source>
</evidence>
<dbReference type="InterPro" id="IPR029510">
    <property type="entry name" value="Ald_DH_CS_GLU"/>
</dbReference>
<proteinExistence type="inferred from homology"/>
<dbReference type="CDD" id="cd07099">
    <property type="entry name" value="ALDH_DDALDH"/>
    <property type="match status" value="1"/>
</dbReference>
<dbReference type="InterPro" id="IPR016162">
    <property type="entry name" value="Ald_DH_N"/>
</dbReference>
<dbReference type="Pfam" id="PF00171">
    <property type="entry name" value="Aldedh"/>
    <property type="match status" value="1"/>
</dbReference>
<dbReference type="InterPro" id="IPR016163">
    <property type="entry name" value="Ald_DH_C"/>
</dbReference>
<keyword evidence="2 3" id="KW-0560">Oxidoreductase</keyword>
<feature type="domain" description="Aldehyde dehydrogenase" evidence="6">
    <location>
        <begin position="15"/>
        <end position="469"/>
    </location>
</feature>
<dbReference type="Gene3D" id="3.40.605.10">
    <property type="entry name" value="Aldehyde Dehydrogenase, Chain A, domain 1"/>
    <property type="match status" value="1"/>
</dbReference>
<evidence type="ECO:0000256" key="3">
    <source>
        <dbReference type="PIRNR" id="PIRNR036492"/>
    </source>
</evidence>
<organism evidence="7 8">
    <name type="scientific">Actinoallomurus vinaceus</name>
    <dbReference type="NCBI Taxonomy" id="1080074"/>
    <lineage>
        <taxon>Bacteria</taxon>
        <taxon>Bacillati</taxon>
        <taxon>Actinomycetota</taxon>
        <taxon>Actinomycetes</taxon>
        <taxon>Streptosporangiales</taxon>
        <taxon>Thermomonosporaceae</taxon>
        <taxon>Actinoallomurus</taxon>
    </lineage>
</organism>
<keyword evidence="8" id="KW-1185">Reference proteome</keyword>
<dbReference type="PIRSF" id="PIRSF036492">
    <property type="entry name" value="ALDH"/>
    <property type="match status" value="1"/>
</dbReference>
<name>A0ABP8UNN6_9ACTN</name>
<gene>
    <name evidence="7" type="ORF">GCM10023196_078230</name>
</gene>
<evidence type="ECO:0000256" key="5">
    <source>
        <dbReference type="RuleBase" id="RU003345"/>
    </source>
</evidence>